<dbReference type="HOGENOM" id="CLU_2523205_0_0_11"/>
<dbReference type="EMBL" id="AP009152">
    <property type="protein sequence ID" value="BAG28602.1"/>
    <property type="molecule type" value="Genomic_DNA"/>
</dbReference>
<name>B2GLR8_KOCRD</name>
<reference evidence="1 2" key="1">
    <citation type="journal article" date="2008" name="J. Bacteriol.">
        <title>Complete genome sequence of the soil actinomycete Kocuria rhizophila.</title>
        <authorList>
            <person name="Takarada H."/>
            <person name="Sekine M."/>
            <person name="Kosugi H."/>
            <person name="Matsuo Y."/>
            <person name="Fujisawa T."/>
            <person name="Omata S."/>
            <person name="Kishi E."/>
            <person name="Shimizu A."/>
            <person name="Tsukatani N."/>
            <person name="Tanikawa S."/>
            <person name="Fujita N."/>
            <person name="Harayama S."/>
        </authorList>
    </citation>
    <scope>NUCLEOTIDE SEQUENCE [LARGE SCALE GENOMIC DNA]</scope>
    <source>
        <strain evidence="2">ATCC 9341 / DSM 348 / NBRC 103217 / DC2201</strain>
    </source>
</reference>
<protein>
    <submittedName>
        <fullName evidence="1">Uncharacterized protein</fullName>
    </submittedName>
</protein>
<accession>B2GLR8</accession>
<organism evidence="1 2">
    <name type="scientific">Kocuria rhizophila (strain ATCC 9341 / DSM 348 / NBRC 103217 / DC2201)</name>
    <dbReference type="NCBI Taxonomy" id="378753"/>
    <lineage>
        <taxon>Bacteria</taxon>
        <taxon>Bacillati</taxon>
        <taxon>Actinomycetota</taxon>
        <taxon>Actinomycetes</taxon>
        <taxon>Micrococcales</taxon>
        <taxon>Micrococcaceae</taxon>
        <taxon>Kocuria</taxon>
    </lineage>
</organism>
<dbReference type="Proteomes" id="UP000008838">
    <property type="component" value="Chromosome"/>
</dbReference>
<keyword evidence="2" id="KW-1185">Reference proteome</keyword>
<dbReference type="OrthoDB" id="3718343at2"/>
<dbReference type="STRING" id="378753.KRH_02550"/>
<proteinExistence type="predicted"/>
<dbReference type="RefSeq" id="WP_012397329.1">
    <property type="nucleotide sequence ID" value="NC_010617.1"/>
</dbReference>
<dbReference type="AlphaFoldDB" id="B2GLR8"/>
<evidence type="ECO:0000313" key="2">
    <source>
        <dbReference type="Proteomes" id="UP000008838"/>
    </source>
</evidence>
<gene>
    <name evidence="1" type="ordered locus">KRH_02550</name>
</gene>
<sequence>MSPPLVGSAGLAPVMKLAAEAGLHSLAGRQLTVPTNKAANAGAKAAALVAGRCADADSFHNMAISRRAAMRRLSNACHAPSTLG</sequence>
<evidence type="ECO:0000313" key="1">
    <source>
        <dbReference type="EMBL" id="BAG28602.1"/>
    </source>
</evidence>
<dbReference type="KEGG" id="krh:KRH_02550"/>